<dbReference type="Gene3D" id="1.10.600.10">
    <property type="entry name" value="Farnesyl Diphosphate Synthase"/>
    <property type="match status" value="1"/>
</dbReference>
<dbReference type="CDD" id="cd00683">
    <property type="entry name" value="Trans_IPPS_HH"/>
    <property type="match status" value="1"/>
</dbReference>
<dbReference type="EMBL" id="VCQU01000002">
    <property type="protein sequence ID" value="NMN94871.1"/>
    <property type="molecule type" value="Genomic_DNA"/>
</dbReference>
<gene>
    <name evidence="3" type="ORF">FGL95_07465</name>
</gene>
<protein>
    <submittedName>
        <fullName evidence="3">Phytoene/squalene synthase family protein</fullName>
    </submittedName>
</protein>
<accession>A0A848K8U9</accession>
<dbReference type="InterPro" id="IPR002060">
    <property type="entry name" value="Squ/phyt_synthse"/>
</dbReference>
<keyword evidence="4" id="KW-1185">Reference proteome</keyword>
<dbReference type="SFLD" id="SFLDS00005">
    <property type="entry name" value="Isoprenoid_Synthase_Type_I"/>
    <property type="match status" value="1"/>
</dbReference>
<organism evidence="3 4">
    <name type="scientific">Antrihabitans stalactiti</name>
    <dbReference type="NCBI Taxonomy" id="2584121"/>
    <lineage>
        <taxon>Bacteria</taxon>
        <taxon>Bacillati</taxon>
        <taxon>Actinomycetota</taxon>
        <taxon>Actinomycetes</taxon>
        <taxon>Mycobacteriales</taxon>
        <taxon>Nocardiaceae</taxon>
        <taxon>Antrihabitans</taxon>
    </lineage>
</organism>
<evidence type="ECO:0000256" key="2">
    <source>
        <dbReference type="ARBA" id="ARBA00022679"/>
    </source>
</evidence>
<dbReference type="RefSeq" id="WP_169585591.1">
    <property type="nucleotide sequence ID" value="NZ_VCQU01000002.1"/>
</dbReference>
<comment type="caution">
    <text evidence="3">The sequence shown here is derived from an EMBL/GenBank/DDBJ whole genome shotgun (WGS) entry which is preliminary data.</text>
</comment>
<reference evidence="3 4" key="2">
    <citation type="submission" date="2020-06" db="EMBL/GenBank/DDBJ databases">
        <title>Antribacter stalactiti gen. nov., sp. nov., a new member of the family Nacardiaceae isolated from a cave.</title>
        <authorList>
            <person name="Kim I.S."/>
        </authorList>
    </citation>
    <scope>NUCLEOTIDE SEQUENCE [LARGE SCALE GENOMIC DNA]</scope>
    <source>
        <strain evidence="3 4">YC2-7</strain>
    </source>
</reference>
<dbReference type="PROSITE" id="PS01045">
    <property type="entry name" value="SQUALEN_PHYTOEN_SYN_2"/>
    <property type="match status" value="1"/>
</dbReference>
<reference evidence="3 4" key="1">
    <citation type="submission" date="2019-05" db="EMBL/GenBank/DDBJ databases">
        <authorList>
            <person name="Lee S.D."/>
        </authorList>
    </citation>
    <scope>NUCLEOTIDE SEQUENCE [LARGE SCALE GENOMIC DNA]</scope>
    <source>
        <strain evidence="3 4">YC2-7</strain>
    </source>
</reference>
<evidence type="ECO:0000256" key="1">
    <source>
        <dbReference type="ARBA" id="ARBA00004684"/>
    </source>
</evidence>
<keyword evidence="2" id="KW-0808">Transferase</keyword>
<dbReference type="InterPro" id="IPR019845">
    <property type="entry name" value="Squalene/phytoene_synthase_CS"/>
</dbReference>
<dbReference type="InterPro" id="IPR044843">
    <property type="entry name" value="Trans_IPPS_bact-type"/>
</dbReference>
<evidence type="ECO:0000313" key="4">
    <source>
        <dbReference type="Proteomes" id="UP000535543"/>
    </source>
</evidence>
<dbReference type="PROSITE" id="PS01044">
    <property type="entry name" value="SQUALEN_PHYTOEN_SYN_1"/>
    <property type="match status" value="1"/>
</dbReference>
<dbReference type="InterPro" id="IPR008949">
    <property type="entry name" value="Isoprenoid_synthase_dom_sf"/>
</dbReference>
<name>A0A848K8U9_9NOCA</name>
<dbReference type="InterPro" id="IPR033904">
    <property type="entry name" value="Trans_IPPS_HH"/>
</dbReference>
<dbReference type="Proteomes" id="UP000535543">
    <property type="component" value="Unassembled WGS sequence"/>
</dbReference>
<dbReference type="Pfam" id="PF00494">
    <property type="entry name" value="SQS_PSY"/>
    <property type="match status" value="1"/>
</dbReference>
<dbReference type="GO" id="GO:0051996">
    <property type="term" value="F:squalene synthase [NAD(P)H] activity"/>
    <property type="evidence" value="ECO:0007669"/>
    <property type="project" value="InterPro"/>
</dbReference>
<dbReference type="GO" id="GO:0016117">
    <property type="term" value="P:carotenoid biosynthetic process"/>
    <property type="evidence" value="ECO:0007669"/>
    <property type="project" value="UniProtKB-ARBA"/>
</dbReference>
<dbReference type="SFLD" id="SFLDG01212">
    <property type="entry name" value="Phytoene_synthase_like"/>
    <property type="match status" value="1"/>
</dbReference>
<dbReference type="SFLD" id="SFLDG01018">
    <property type="entry name" value="Squalene/Phytoene_Synthase_Lik"/>
    <property type="match status" value="1"/>
</dbReference>
<dbReference type="GO" id="GO:0004311">
    <property type="term" value="F:geranylgeranyl diphosphate synthase activity"/>
    <property type="evidence" value="ECO:0007669"/>
    <property type="project" value="InterPro"/>
</dbReference>
<dbReference type="UniPathway" id="UPA00799"/>
<evidence type="ECO:0000313" key="3">
    <source>
        <dbReference type="EMBL" id="NMN94871.1"/>
    </source>
</evidence>
<dbReference type="AlphaFoldDB" id="A0A848K8U9"/>
<proteinExistence type="predicted"/>
<sequence>MNERSRSEGAVLDGSYRECKRINRRHGKTYYWSTNLLPREVRPHVHALYAFCRLADDIVDVSGESADTRLMELRTFESAFFTARETGRSDHPVISAVVHTAREFKLQDNDFRRFFGAMYLDFEVERYATFDDLMGYMDGSAAVIGELLLPLFGAADPALRTPAAALGVAFQLTNFLRDVAEDLDRHRVYLPQDELARFGAAEALMQRRVTPEWEQFMAFQLARTREFYDSALPGLRALPGRTQRCVGAAWQLYGEILDRIEAGGYDVFSHRASVPMARKVAIGLGVRRLVPVAQYHRALNVRSTT</sequence>
<comment type="pathway">
    <text evidence="1">Carotenoid biosynthesis; phytoene biosynthesis.</text>
</comment>
<dbReference type="SUPFAM" id="SSF48576">
    <property type="entry name" value="Terpenoid synthases"/>
    <property type="match status" value="1"/>
</dbReference>
<dbReference type="PANTHER" id="PTHR31480">
    <property type="entry name" value="BIFUNCTIONAL LYCOPENE CYCLASE/PHYTOENE SYNTHASE"/>
    <property type="match status" value="1"/>
</dbReference>